<gene>
    <name evidence="3" type="ORF">HYH03_005138</name>
</gene>
<keyword evidence="4" id="KW-1185">Reference proteome</keyword>
<keyword evidence="2" id="KW-0472">Membrane</keyword>
<comment type="caution">
    <text evidence="3">The sequence shown here is derived from an EMBL/GenBank/DDBJ whole genome shotgun (WGS) entry which is preliminary data.</text>
</comment>
<evidence type="ECO:0000313" key="4">
    <source>
        <dbReference type="Proteomes" id="UP000612055"/>
    </source>
</evidence>
<dbReference type="PANTHER" id="PTHR34575">
    <property type="entry name" value="PROTEIN PAM68, CHLOROPLASTIC"/>
    <property type="match status" value="1"/>
</dbReference>
<dbReference type="OrthoDB" id="5862at2759"/>
<evidence type="ECO:0000256" key="2">
    <source>
        <dbReference type="SAM" id="Phobius"/>
    </source>
</evidence>
<feature type="compositionally biased region" description="Basic and acidic residues" evidence="1">
    <location>
        <begin position="1"/>
        <end position="15"/>
    </location>
</feature>
<feature type="region of interest" description="Disordered" evidence="1">
    <location>
        <begin position="1"/>
        <end position="36"/>
    </location>
</feature>
<sequence>MAKGFGKDAPKRQEEQSAPTGTAEPPAAPAPPRARVIRETPQVVADRMFSRIVLCSGIPVFTGMALLPVFYYLKVVMDIEAPLWLVYISQVLTFGGGLMGITYGAMSASWDPTREGSWLGLTEFQGNLAILLDKNKQRD</sequence>
<keyword evidence="2" id="KW-1133">Transmembrane helix</keyword>
<protein>
    <submittedName>
        <fullName evidence="3">Uncharacterized protein</fullName>
    </submittedName>
</protein>
<dbReference type="PANTHER" id="PTHR34575:SF1">
    <property type="entry name" value="PROTEIN PAM68, CHLOROPLASTIC"/>
    <property type="match status" value="1"/>
</dbReference>
<keyword evidence="2" id="KW-0812">Transmembrane</keyword>
<evidence type="ECO:0000256" key="1">
    <source>
        <dbReference type="SAM" id="MobiDB-lite"/>
    </source>
</evidence>
<feature type="transmembrane region" description="Helical" evidence="2">
    <location>
        <begin position="84"/>
        <end position="105"/>
    </location>
</feature>
<accession>A0A835Y5W7</accession>
<name>A0A835Y5W7_9CHLO</name>
<dbReference type="InterPro" id="IPR021855">
    <property type="entry name" value="PAM68-like"/>
</dbReference>
<reference evidence="3" key="1">
    <citation type="journal article" date="2020" name="bioRxiv">
        <title>Comparative genomics of Chlamydomonas.</title>
        <authorList>
            <person name="Craig R.J."/>
            <person name="Hasan A.R."/>
            <person name="Ness R.W."/>
            <person name="Keightley P.D."/>
        </authorList>
    </citation>
    <scope>NUCLEOTIDE SEQUENCE</scope>
    <source>
        <strain evidence="3">CCAP 11/70</strain>
    </source>
</reference>
<evidence type="ECO:0000313" key="3">
    <source>
        <dbReference type="EMBL" id="KAG2496725.1"/>
    </source>
</evidence>
<dbReference type="Pfam" id="PF11947">
    <property type="entry name" value="DUF3464"/>
    <property type="match status" value="1"/>
</dbReference>
<dbReference type="AlphaFoldDB" id="A0A835Y5W7"/>
<dbReference type="Proteomes" id="UP000612055">
    <property type="component" value="Unassembled WGS sequence"/>
</dbReference>
<proteinExistence type="predicted"/>
<dbReference type="EMBL" id="JAEHOE010000017">
    <property type="protein sequence ID" value="KAG2496725.1"/>
    <property type="molecule type" value="Genomic_DNA"/>
</dbReference>
<feature type="transmembrane region" description="Helical" evidence="2">
    <location>
        <begin position="52"/>
        <end position="72"/>
    </location>
</feature>
<organism evidence="3 4">
    <name type="scientific">Edaphochlamys debaryana</name>
    <dbReference type="NCBI Taxonomy" id="47281"/>
    <lineage>
        <taxon>Eukaryota</taxon>
        <taxon>Viridiplantae</taxon>
        <taxon>Chlorophyta</taxon>
        <taxon>core chlorophytes</taxon>
        <taxon>Chlorophyceae</taxon>
        <taxon>CS clade</taxon>
        <taxon>Chlamydomonadales</taxon>
        <taxon>Chlamydomonadales incertae sedis</taxon>
        <taxon>Edaphochlamys</taxon>
    </lineage>
</organism>